<feature type="domain" description="Amidohydrolase-related" evidence="2">
    <location>
        <begin position="50"/>
        <end position="399"/>
    </location>
</feature>
<keyword evidence="1" id="KW-0378">Hydrolase</keyword>
<gene>
    <name evidence="3" type="ORF">H8730_03460</name>
</gene>
<accession>A0A926DRB9</accession>
<evidence type="ECO:0000256" key="1">
    <source>
        <dbReference type="ARBA" id="ARBA00022801"/>
    </source>
</evidence>
<dbReference type="Gene3D" id="2.30.40.10">
    <property type="entry name" value="Urease, subunit C, domain 1"/>
    <property type="match status" value="1"/>
</dbReference>
<dbReference type="Pfam" id="PF01979">
    <property type="entry name" value="Amidohydro_1"/>
    <property type="match status" value="1"/>
</dbReference>
<dbReference type="SUPFAM" id="SSF51338">
    <property type="entry name" value="Composite domain of metallo-dependent hydrolases"/>
    <property type="match status" value="1"/>
</dbReference>
<dbReference type="InterPro" id="IPR032466">
    <property type="entry name" value="Metal_Hydrolase"/>
</dbReference>
<evidence type="ECO:0000313" key="3">
    <source>
        <dbReference type="EMBL" id="MBC8542606.1"/>
    </source>
</evidence>
<organism evidence="3 4">
    <name type="scientific">Bianquea renquensis</name>
    <dbReference type="NCBI Taxonomy" id="2763661"/>
    <lineage>
        <taxon>Bacteria</taxon>
        <taxon>Bacillati</taxon>
        <taxon>Bacillota</taxon>
        <taxon>Clostridia</taxon>
        <taxon>Eubacteriales</taxon>
        <taxon>Bianqueaceae</taxon>
        <taxon>Bianquea</taxon>
    </lineage>
</organism>
<reference evidence="3" key="1">
    <citation type="submission" date="2020-08" db="EMBL/GenBank/DDBJ databases">
        <title>Genome public.</title>
        <authorList>
            <person name="Liu C."/>
            <person name="Sun Q."/>
        </authorList>
    </citation>
    <scope>NUCLEOTIDE SEQUENCE</scope>
    <source>
        <strain evidence="3">NSJ-32</strain>
    </source>
</reference>
<dbReference type="InterPro" id="IPR011059">
    <property type="entry name" value="Metal-dep_hydrolase_composite"/>
</dbReference>
<dbReference type="AlphaFoldDB" id="A0A926DRB9"/>
<sequence>MLFEHIGIIGEHAAYQPDRYVGVRGHTIAYIGDTPPGEDFGEHYDGHGKVLFPAFVNAHSHSPMTLLRGYGENLALEDWLQTRIFPFEAKMTGDDVYYGAMLAFAEMLRYGVVSTTDMYYHGDKLGQAVLDSGVKCNMSIGVTCFDNRNLWELEYYQQCKELLTTMHQAGGGRLRLDLSIHAEYTSTPKVVAQMADFAKETGLRMHIHLSETRKEHEECKARHEGMTPAQYFCALGLFDAPTTAAHCVWLEGEDFDILSEKGVTAVNNPISNLKLASGFCQVPELLRRSINVALGTDSVASNNNLNIMEEIKLFALLYKGLSGDPTLITPAQALTAATRNGALSQGRTDCGLLQEGYRADLIVIDSRGPWMHPATDMLNNLVYSAQGSDVCLTMADGRVLYRDGEYTTLDIERIQFEVETRKTRILSELSRA</sequence>
<dbReference type="Gene3D" id="3.20.20.140">
    <property type="entry name" value="Metal-dependent hydrolases"/>
    <property type="match status" value="1"/>
</dbReference>
<dbReference type="PANTHER" id="PTHR43794:SF11">
    <property type="entry name" value="AMIDOHYDROLASE-RELATED DOMAIN-CONTAINING PROTEIN"/>
    <property type="match status" value="1"/>
</dbReference>
<comment type="caution">
    <text evidence="3">The sequence shown here is derived from an EMBL/GenBank/DDBJ whole genome shotgun (WGS) entry which is preliminary data.</text>
</comment>
<evidence type="ECO:0000313" key="4">
    <source>
        <dbReference type="Proteomes" id="UP000657006"/>
    </source>
</evidence>
<dbReference type="InterPro" id="IPR006680">
    <property type="entry name" value="Amidohydro-rel"/>
</dbReference>
<protein>
    <submittedName>
        <fullName evidence="3">Amidohydrolase</fullName>
    </submittedName>
</protein>
<name>A0A926DRB9_9FIRM</name>
<dbReference type="PANTHER" id="PTHR43794">
    <property type="entry name" value="AMINOHYDROLASE SSNA-RELATED"/>
    <property type="match status" value="1"/>
</dbReference>
<evidence type="ECO:0000259" key="2">
    <source>
        <dbReference type="Pfam" id="PF01979"/>
    </source>
</evidence>
<dbReference type="InterPro" id="IPR050287">
    <property type="entry name" value="MTA/SAH_deaminase"/>
</dbReference>
<keyword evidence="4" id="KW-1185">Reference proteome</keyword>
<dbReference type="Proteomes" id="UP000657006">
    <property type="component" value="Unassembled WGS sequence"/>
</dbReference>
<dbReference type="GO" id="GO:0016810">
    <property type="term" value="F:hydrolase activity, acting on carbon-nitrogen (but not peptide) bonds"/>
    <property type="evidence" value="ECO:0007669"/>
    <property type="project" value="InterPro"/>
</dbReference>
<dbReference type="EMBL" id="JACRSQ010000003">
    <property type="protein sequence ID" value="MBC8542606.1"/>
    <property type="molecule type" value="Genomic_DNA"/>
</dbReference>
<proteinExistence type="predicted"/>
<dbReference type="RefSeq" id="WP_177718729.1">
    <property type="nucleotide sequence ID" value="NZ_JACRSQ010000003.1"/>
</dbReference>
<dbReference type="SUPFAM" id="SSF51556">
    <property type="entry name" value="Metallo-dependent hydrolases"/>
    <property type="match status" value="1"/>
</dbReference>
<dbReference type="CDD" id="cd01298">
    <property type="entry name" value="ATZ_TRZ_like"/>
    <property type="match status" value="1"/>
</dbReference>